<dbReference type="Proteomes" id="UP001165393">
    <property type="component" value="Unassembled WGS sequence"/>
</dbReference>
<dbReference type="PRINTS" id="PR00081">
    <property type="entry name" value="GDHRDH"/>
</dbReference>
<comment type="similarity">
    <text evidence="1">Belongs to the short-chain dehydrogenases/reductases (SDR) family.</text>
</comment>
<protein>
    <submittedName>
        <fullName evidence="3">SDR family NAD(P)-dependent oxidoreductase</fullName>
    </submittedName>
</protein>
<evidence type="ECO:0000256" key="1">
    <source>
        <dbReference type="ARBA" id="ARBA00006484"/>
    </source>
</evidence>
<dbReference type="PANTHER" id="PTHR44196:SF1">
    <property type="entry name" value="DEHYDROGENASE_REDUCTASE SDR FAMILY MEMBER 7B"/>
    <property type="match status" value="1"/>
</dbReference>
<comment type="caution">
    <text evidence="3">The sequence shown here is derived from an EMBL/GenBank/DDBJ whole genome shotgun (WGS) entry which is preliminary data.</text>
</comment>
<keyword evidence="2" id="KW-0560">Oxidoreductase</keyword>
<reference evidence="3 4" key="1">
    <citation type="journal article" date="2013" name="Antonie Van Leeuwenhoek">
        <title>Echinimonas agarilytica gen. nov., sp. nov., a new gammaproteobacterium isolated from the sea urchin Strongylocentrotus intermedius.</title>
        <authorList>
            <person name="Nedashkovskaya O.I."/>
            <person name="Stenkova A.M."/>
            <person name="Zhukova N.V."/>
            <person name="Van Trappen S."/>
            <person name="Lee J.S."/>
            <person name="Kim S.B."/>
        </authorList>
    </citation>
    <scope>NUCLEOTIDE SEQUENCE [LARGE SCALE GENOMIC DNA]</scope>
    <source>
        <strain evidence="3 4">KMM 6351</strain>
    </source>
</reference>
<dbReference type="SUPFAM" id="SSF51735">
    <property type="entry name" value="NAD(P)-binding Rossmann-fold domains"/>
    <property type="match status" value="1"/>
</dbReference>
<dbReference type="GO" id="GO:0016491">
    <property type="term" value="F:oxidoreductase activity"/>
    <property type="evidence" value="ECO:0007669"/>
    <property type="project" value="UniProtKB-KW"/>
</dbReference>
<accession>A0AA41W6J3</accession>
<dbReference type="InterPro" id="IPR020904">
    <property type="entry name" value="Sc_DH/Rdtase_CS"/>
</dbReference>
<organism evidence="3 4">
    <name type="scientific">Echinimonas agarilytica</name>
    <dbReference type="NCBI Taxonomy" id="1215918"/>
    <lineage>
        <taxon>Bacteria</taxon>
        <taxon>Pseudomonadati</taxon>
        <taxon>Pseudomonadota</taxon>
        <taxon>Gammaproteobacteria</taxon>
        <taxon>Alteromonadales</taxon>
        <taxon>Echinimonadaceae</taxon>
        <taxon>Echinimonas</taxon>
    </lineage>
</organism>
<sequence length="248" mass="26880">MSTVLITGATSGVGLSLAKDYLAQGDQVIACGRNKAVLEQLSAQGMITLAFDTSEQIAVENAFKQLSETVTHIDRLVLNAGVCEYIEDGHLDHQVMQRTMDINVVAPIRVLNAAMALLSRSSQPQVALVSSASIYLPFARAEAYGASKAAIQYIGHVLRNTLKHKSIDVSTIVLGFIDTPLTQKNNFEMPMLKPAHEASRAIIKGLEQRKAEIKFPKLFCATLSFISILPLTVRLALARALMVSSSKD</sequence>
<dbReference type="RefSeq" id="WP_251261404.1">
    <property type="nucleotide sequence ID" value="NZ_JAMQGP010000003.1"/>
</dbReference>
<keyword evidence="4" id="KW-1185">Reference proteome</keyword>
<gene>
    <name evidence="3" type="ORF">NAF29_09990</name>
</gene>
<dbReference type="PANTHER" id="PTHR44196">
    <property type="entry name" value="DEHYDROGENASE/REDUCTASE SDR FAMILY MEMBER 7B"/>
    <property type="match status" value="1"/>
</dbReference>
<dbReference type="Pfam" id="PF00106">
    <property type="entry name" value="adh_short"/>
    <property type="match status" value="1"/>
</dbReference>
<dbReference type="AlphaFoldDB" id="A0AA41W6J3"/>
<dbReference type="GO" id="GO:0016020">
    <property type="term" value="C:membrane"/>
    <property type="evidence" value="ECO:0007669"/>
    <property type="project" value="TreeGrafter"/>
</dbReference>
<dbReference type="EMBL" id="JAMQGP010000003">
    <property type="protein sequence ID" value="MCM2679995.1"/>
    <property type="molecule type" value="Genomic_DNA"/>
</dbReference>
<proteinExistence type="inferred from homology"/>
<name>A0AA41W6J3_9GAMM</name>
<dbReference type="InterPro" id="IPR002347">
    <property type="entry name" value="SDR_fam"/>
</dbReference>
<dbReference type="Gene3D" id="3.40.50.720">
    <property type="entry name" value="NAD(P)-binding Rossmann-like Domain"/>
    <property type="match status" value="1"/>
</dbReference>
<evidence type="ECO:0000313" key="3">
    <source>
        <dbReference type="EMBL" id="MCM2679995.1"/>
    </source>
</evidence>
<dbReference type="InterPro" id="IPR036291">
    <property type="entry name" value="NAD(P)-bd_dom_sf"/>
</dbReference>
<dbReference type="PROSITE" id="PS00061">
    <property type="entry name" value="ADH_SHORT"/>
    <property type="match status" value="1"/>
</dbReference>
<evidence type="ECO:0000313" key="4">
    <source>
        <dbReference type="Proteomes" id="UP001165393"/>
    </source>
</evidence>
<evidence type="ECO:0000256" key="2">
    <source>
        <dbReference type="ARBA" id="ARBA00023002"/>
    </source>
</evidence>